<organism evidence="1 2">
    <name type="scientific">Cyclocybe aegerita</name>
    <name type="common">Black poplar mushroom</name>
    <name type="synonym">Agrocybe aegerita</name>
    <dbReference type="NCBI Taxonomy" id="1973307"/>
    <lineage>
        <taxon>Eukaryota</taxon>
        <taxon>Fungi</taxon>
        <taxon>Dikarya</taxon>
        <taxon>Basidiomycota</taxon>
        <taxon>Agaricomycotina</taxon>
        <taxon>Agaricomycetes</taxon>
        <taxon>Agaricomycetidae</taxon>
        <taxon>Agaricales</taxon>
        <taxon>Agaricineae</taxon>
        <taxon>Bolbitiaceae</taxon>
        <taxon>Cyclocybe</taxon>
    </lineage>
</organism>
<evidence type="ECO:0000313" key="2">
    <source>
        <dbReference type="Proteomes" id="UP000467700"/>
    </source>
</evidence>
<comment type="caution">
    <text evidence="1">The sequence shown here is derived from an EMBL/GenBank/DDBJ whole genome shotgun (WGS) entry which is preliminary data.</text>
</comment>
<keyword evidence="2" id="KW-1185">Reference proteome</keyword>
<evidence type="ECO:0000313" key="1">
    <source>
        <dbReference type="EMBL" id="CAA7262946.1"/>
    </source>
</evidence>
<dbReference type="EMBL" id="CACVBS010000037">
    <property type="protein sequence ID" value="CAA7262946.1"/>
    <property type="molecule type" value="Genomic_DNA"/>
</dbReference>
<proteinExistence type="predicted"/>
<accession>A0A8S0WAB3</accession>
<sequence length="214" mass="24440">MTLPLVPLPFAPEILWFTPSEGFVQRPDHFVDLVSKGSGGNVMIRNYHGHAIDQPGSRVWVMVWKSLAHHRDFMEHEAYIDVALPVMEAMVGTGDITQVLLNNLSDFERALSAPVTQFIQITMRPWHDKSYELLPLIERLKKDLKTIPGCSVSCWGPSVEKDTVHVGIVGWNSIDDRDAAVDGPLYDIIRQVQELSKVELRYARFNHDRHHHDR</sequence>
<dbReference type="Proteomes" id="UP000467700">
    <property type="component" value="Unassembled WGS sequence"/>
</dbReference>
<dbReference type="AlphaFoldDB" id="A0A8S0WAB3"/>
<name>A0A8S0WAB3_CYCAE</name>
<dbReference type="OrthoDB" id="3830579at2759"/>
<protein>
    <submittedName>
        <fullName evidence="1">Uncharacterized protein</fullName>
    </submittedName>
</protein>
<reference evidence="1 2" key="1">
    <citation type="submission" date="2020-01" db="EMBL/GenBank/DDBJ databases">
        <authorList>
            <person name="Gupta K D."/>
        </authorList>
    </citation>
    <scope>NUCLEOTIDE SEQUENCE [LARGE SCALE GENOMIC DNA]</scope>
</reference>
<gene>
    <name evidence="1" type="ORF">AAE3_LOCUS5097</name>
</gene>